<dbReference type="PIRSF" id="PIRSF022909">
    <property type="entry name" value="UCP022909"/>
    <property type="match status" value="1"/>
</dbReference>
<gene>
    <name evidence="3" type="ORF">LAQU0_S05e03092g</name>
</gene>
<keyword evidence="4" id="KW-1185">Reference proteome</keyword>
<dbReference type="Pfam" id="PF07543">
    <property type="entry name" value="PGA2"/>
    <property type="match status" value="1"/>
</dbReference>
<feature type="compositionally biased region" description="Basic and acidic residues" evidence="1">
    <location>
        <begin position="56"/>
        <end position="69"/>
    </location>
</feature>
<name>A0A0P1KRQ0_9SACH</name>
<protein>
    <submittedName>
        <fullName evidence="3">LAQU0S05e03092g1_1</fullName>
    </submittedName>
</protein>
<keyword evidence="2" id="KW-1133">Transmembrane helix</keyword>
<keyword evidence="2" id="KW-0472">Membrane</keyword>
<evidence type="ECO:0000256" key="1">
    <source>
        <dbReference type="SAM" id="MobiDB-lite"/>
    </source>
</evidence>
<dbReference type="EMBL" id="LN890537">
    <property type="protein sequence ID" value="CUS22336.1"/>
    <property type="molecule type" value="Genomic_DNA"/>
</dbReference>
<organism evidence="3 4">
    <name type="scientific">Lachancea quebecensis</name>
    <dbReference type="NCBI Taxonomy" id="1654605"/>
    <lineage>
        <taxon>Eukaryota</taxon>
        <taxon>Fungi</taxon>
        <taxon>Dikarya</taxon>
        <taxon>Ascomycota</taxon>
        <taxon>Saccharomycotina</taxon>
        <taxon>Saccharomycetes</taxon>
        <taxon>Saccharomycetales</taxon>
        <taxon>Saccharomycetaceae</taxon>
        <taxon>Lachancea</taxon>
    </lineage>
</organism>
<dbReference type="OrthoDB" id="4227028at2759"/>
<proteinExistence type="predicted"/>
<dbReference type="AlphaFoldDB" id="A0A0P1KRQ0"/>
<accession>A0A0P1KRQ0</accession>
<dbReference type="Proteomes" id="UP000236544">
    <property type="component" value="Unassembled WGS sequence"/>
</dbReference>
<keyword evidence="2" id="KW-0812">Transmembrane</keyword>
<evidence type="ECO:0000256" key="2">
    <source>
        <dbReference type="SAM" id="Phobius"/>
    </source>
</evidence>
<feature type="region of interest" description="Disordered" evidence="1">
    <location>
        <begin position="56"/>
        <end position="82"/>
    </location>
</feature>
<sequence>MDFFNRAYQNLYDTFAGIDAAHAIRLVIIVGGYLLFRNLTQKHLAKKQLEQKLRKSEEAKAAEKQKELVADPQDDETIQDNAFGWGNKTRKRVKRQEKILEERLQELEKLQGSQDDDKDIEDLLED</sequence>
<feature type="transmembrane region" description="Helical" evidence="2">
    <location>
        <begin position="20"/>
        <end position="36"/>
    </location>
</feature>
<dbReference type="InterPro" id="IPR011431">
    <property type="entry name" value="Trafficking_Pga2"/>
</dbReference>
<dbReference type="GO" id="GO:0015031">
    <property type="term" value="P:protein transport"/>
    <property type="evidence" value="ECO:0007669"/>
    <property type="project" value="TreeGrafter"/>
</dbReference>
<evidence type="ECO:0000313" key="4">
    <source>
        <dbReference type="Proteomes" id="UP000236544"/>
    </source>
</evidence>
<reference evidence="4" key="1">
    <citation type="submission" date="2015-10" db="EMBL/GenBank/DDBJ databases">
        <authorList>
            <person name="Devillers H."/>
        </authorList>
    </citation>
    <scope>NUCLEOTIDE SEQUENCE [LARGE SCALE GENOMIC DNA]</scope>
</reference>
<evidence type="ECO:0000313" key="3">
    <source>
        <dbReference type="EMBL" id="CUS22336.1"/>
    </source>
</evidence>
<dbReference type="PANTHER" id="PTHR28199">
    <property type="entry name" value="PROCESSING OF GAS1 AND ALP PROTEIN 2"/>
    <property type="match status" value="1"/>
</dbReference>
<dbReference type="PANTHER" id="PTHR28199:SF1">
    <property type="entry name" value="PROCESSING OF GAS1 AND ALP PROTEIN 2"/>
    <property type="match status" value="1"/>
</dbReference>